<dbReference type="OrthoDB" id="9796017at2"/>
<sequence>MLNDFLYTLRNWRLVHLMGITTLRTRYARSKFGQTWLSITTLVQILCTGLVWSLIWRMQISEYLPYVGVGHIVYLFISQTINDSSGAFIADARLYLNDKQPFMLSIGAHIYRNVLTLLHNAPTIIVLLLWSSDVHPNLNWEFLAGLLLAFVFIFFATYFVAAMCTRFRDLIQLVGLLFQLIFLVTPIMWKVTFLPEQYRKYVYINPFASLLELIRNPLIGIAVNEWALLSLCAWTALTILLSLIVYSRMNREIIYWV</sequence>
<dbReference type="Pfam" id="PF01061">
    <property type="entry name" value="ABC2_membrane"/>
    <property type="match status" value="1"/>
</dbReference>
<keyword evidence="7" id="KW-0762">Sugar transport</keyword>
<evidence type="ECO:0000256" key="7">
    <source>
        <dbReference type="ARBA" id="ARBA00023047"/>
    </source>
</evidence>
<evidence type="ECO:0000256" key="6">
    <source>
        <dbReference type="ARBA" id="ARBA00022989"/>
    </source>
</evidence>
<feature type="domain" description="ABC-2 type transporter transmembrane" evidence="10">
    <location>
        <begin position="23"/>
        <end position="216"/>
    </location>
</feature>
<dbReference type="Proteomes" id="UP000367825">
    <property type="component" value="Unassembled WGS sequence"/>
</dbReference>
<gene>
    <name evidence="11" type="ORF">PNO31109_02215</name>
</gene>
<evidence type="ECO:0000256" key="8">
    <source>
        <dbReference type="ARBA" id="ARBA00023136"/>
    </source>
</evidence>
<protein>
    <submittedName>
        <fullName evidence="11">ABC transporter</fullName>
    </submittedName>
</protein>
<evidence type="ECO:0000256" key="9">
    <source>
        <dbReference type="SAM" id="Phobius"/>
    </source>
</evidence>
<reference evidence="11 12" key="1">
    <citation type="submission" date="2019-08" db="EMBL/GenBank/DDBJ databases">
        <authorList>
            <person name="Peeters C."/>
        </authorList>
    </citation>
    <scope>NUCLEOTIDE SEQUENCE [LARGE SCALE GENOMIC DNA]</scope>
    <source>
        <strain evidence="11 12">LMG 31109</strain>
    </source>
</reference>
<dbReference type="AlphaFoldDB" id="A0A5E4USM7"/>
<feature type="transmembrane region" description="Helical" evidence="9">
    <location>
        <begin position="110"/>
        <end position="130"/>
    </location>
</feature>
<name>A0A5E4USM7_9BURK</name>
<comment type="subcellular location">
    <subcellularLocation>
        <location evidence="1">Cell membrane</location>
        <topology evidence="1">Multi-pass membrane protein</topology>
    </subcellularLocation>
</comment>
<keyword evidence="6 9" id="KW-1133">Transmembrane helix</keyword>
<dbReference type="PANTHER" id="PTHR30413">
    <property type="entry name" value="INNER MEMBRANE TRANSPORT PERMEASE"/>
    <property type="match status" value="1"/>
</dbReference>
<feature type="transmembrane region" description="Helical" evidence="9">
    <location>
        <begin position="142"/>
        <end position="163"/>
    </location>
</feature>
<evidence type="ECO:0000256" key="5">
    <source>
        <dbReference type="ARBA" id="ARBA00022692"/>
    </source>
</evidence>
<feature type="transmembrane region" description="Helical" evidence="9">
    <location>
        <begin position="68"/>
        <end position="90"/>
    </location>
</feature>
<evidence type="ECO:0000256" key="4">
    <source>
        <dbReference type="ARBA" id="ARBA00022475"/>
    </source>
</evidence>
<evidence type="ECO:0000313" key="11">
    <source>
        <dbReference type="EMBL" id="VVE02967.1"/>
    </source>
</evidence>
<feature type="transmembrane region" description="Helical" evidence="9">
    <location>
        <begin position="226"/>
        <end position="246"/>
    </location>
</feature>
<organism evidence="11 12">
    <name type="scientific">Pandoraea nosoerga</name>
    <dbReference type="NCBI Taxonomy" id="2508296"/>
    <lineage>
        <taxon>Bacteria</taxon>
        <taxon>Pseudomonadati</taxon>
        <taxon>Pseudomonadota</taxon>
        <taxon>Betaproteobacteria</taxon>
        <taxon>Burkholderiales</taxon>
        <taxon>Burkholderiaceae</taxon>
        <taxon>Pandoraea</taxon>
    </lineage>
</organism>
<dbReference type="GO" id="GO:0140359">
    <property type="term" value="F:ABC-type transporter activity"/>
    <property type="evidence" value="ECO:0007669"/>
    <property type="project" value="InterPro"/>
</dbReference>
<evidence type="ECO:0000313" key="12">
    <source>
        <dbReference type="Proteomes" id="UP000367825"/>
    </source>
</evidence>
<keyword evidence="3" id="KW-0813">Transport</keyword>
<proteinExistence type="inferred from homology"/>
<feature type="transmembrane region" description="Helical" evidence="9">
    <location>
        <begin position="36"/>
        <end position="56"/>
    </location>
</feature>
<dbReference type="EMBL" id="CABPSC010000007">
    <property type="protein sequence ID" value="VVE02967.1"/>
    <property type="molecule type" value="Genomic_DNA"/>
</dbReference>
<feature type="transmembrane region" description="Helical" evidence="9">
    <location>
        <begin position="170"/>
        <end position="189"/>
    </location>
</feature>
<evidence type="ECO:0000256" key="1">
    <source>
        <dbReference type="ARBA" id="ARBA00004651"/>
    </source>
</evidence>
<dbReference type="PANTHER" id="PTHR30413:SF10">
    <property type="entry name" value="CAPSULE POLYSACCHARIDE EXPORT INNER-MEMBRANE PROTEIN CTRC"/>
    <property type="match status" value="1"/>
</dbReference>
<accession>A0A5E4USM7</accession>
<dbReference type="GO" id="GO:0005886">
    <property type="term" value="C:plasma membrane"/>
    <property type="evidence" value="ECO:0007669"/>
    <property type="project" value="UniProtKB-SubCell"/>
</dbReference>
<keyword evidence="8 9" id="KW-0472">Membrane</keyword>
<keyword evidence="5 9" id="KW-0812">Transmembrane</keyword>
<evidence type="ECO:0000259" key="10">
    <source>
        <dbReference type="Pfam" id="PF01061"/>
    </source>
</evidence>
<dbReference type="GO" id="GO:0015774">
    <property type="term" value="P:polysaccharide transport"/>
    <property type="evidence" value="ECO:0007669"/>
    <property type="project" value="UniProtKB-KW"/>
</dbReference>
<keyword evidence="12" id="KW-1185">Reference proteome</keyword>
<comment type="similarity">
    <text evidence="2">Belongs to the ABC-2 integral membrane protein family.</text>
</comment>
<dbReference type="RefSeq" id="WP_150555581.1">
    <property type="nucleotide sequence ID" value="NZ_CABPSC010000007.1"/>
</dbReference>
<dbReference type="InterPro" id="IPR013525">
    <property type="entry name" value="ABC2_TM"/>
</dbReference>
<evidence type="ECO:0000256" key="2">
    <source>
        <dbReference type="ARBA" id="ARBA00007783"/>
    </source>
</evidence>
<dbReference type="GO" id="GO:0015920">
    <property type="term" value="P:lipopolysaccharide transport"/>
    <property type="evidence" value="ECO:0007669"/>
    <property type="project" value="TreeGrafter"/>
</dbReference>
<keyword evidence="4" id="KW-1003">Cell membrane</keyword>
<keyword evidence="7" id="KW-0625">Polysaccharide transport</keyword>
<evidence type="ECO:0000256" key="3">
    <source>
        <dbReference type="ARBA" id="ARBA00022448"/>
    </source>
</evidence>